<feature type="domain" description="Tubby C-terminal" evidence="1">
    <location>
        <begin position="95"/>
        <end position="225"/>
    </location>
</feature>
<accession>A0ABX2VAP0</accession>
<protein>
    <recommendedName>
        <fullName evidence="1">Tubby C-terminal domain-containing protein</fullName>
    </recommendedName>
</protein>
<organism evidence="2 3">
    <name type="scientific">Exiguobacterium undae</name>
    <dbReference type="NCBI Taxonomy" id="169177"/>
    <lineage>
        <taxon>Bacteria</taxon>
        <taxon>Bacillati</taxon>
        <taxon>Bacillota</taxon>
        <taxon>Bacilli</taxon>
        <taxon>Bacillales</taxon>
        <taxon>Bacillales Family XII. Incertae Sedis</taxon>
        <taxon>Exiguobacterium</taxon>
    </lineage>
</organism>
<dbReference type="InterPro" id="IPR056944">
    <property type="entry name" value="Tubby_C-like"/>
</dbReference>
<gene>
    <name evidence="2" type="ORF">A3783_04945</name>
</gene>
<keyword evidence="3" id="KW-1185">Reference proteome</keyword>
<sequence length="250" mass="28887">MEMEAMKSEMVMKGNWKMIYGIGLFLLGVVGLAARGLYFGIFDITEWASLSLLLPAAYGAGWIERIQQKRDGTFCGLDAGYASRLGERVSTGVKQIYRADVAFGTYRRTFHKPWHRWFIAFPKVEGFFLNLVFDVSNQQLQLVEKPNQRLWSNQTEWWIEEGGETVGEIKTDHTFRHAAAFSEVLRMTYRTEQYQIRSSKLSRRVEVLQQGATIATSKRKRNLLTFDVPKQDAHVALIAGMVLFRFHYRE</sequence>
<evidence type="ECO:0000313" key="2">
    <source>
        <dbReference type="EMBL" id="OAN15290.1"/>
    </source>
</evidence>
<dbReference type="Proteomes" id="UP000078447">
    <property type="component" value="Unassembled WGS sequence"/>
</dbReference>
<dbReference type="EMBL" id="LVVL01000001">
    <property type="protein sequence ID" value="OAN15290.1"/>
    <property type="molecule type" value="Genomic_DNA"/>
</dbReference>
<evidence type="ECO:0000259" key="1">
    <source>
        <dbReference type="Pfam" id="PF23728"/>
    </source>
</evidence>
<name>A0ABX2VAP0_9BACL</name>
<proteinExistence type="predicted"/>
<reference evidence="2 3" key="1">
    <citation type="submission" date="2016-03" db="EMBL/GenBank/DDBJ databases">
        <authorList>
            <person name="Cho S.-Y."/>
            <person name="Lim S."/>
            <person name="Kim H."/>
            <person name="Soh E.H."/>
            <person name="Moon J.S."/>
        </authorList>
    </citation>
    <scope>NUCLEOTIDE SEQUENCE [LARGE SCALE GENOMIC DNA]</scope>
    <source>
        <strain evidence="2 3">KCTC 3810</strain>
    </source>
</reference>
<dbReference type="Pfam" id="PF23728">
    <property type="entry name" value="Tubby_C_like"/>
    <property type="match status" value="1"/>
</dbReference>
<evidence type="ECO:0000313" key="3">
    <source>
        <dbReference type="Proteomes" id="UP000078447"/>
    </source>
</evidence>
<comment type="caution">
    <text evidence="2">The sequence shown here is derived from an EMBL/GenBank/DDBJ whole genome shotgun (WGS) entry which is preliminary data.</text>
</comment>